<feature type="compositionally biased region" description="Polar residues" evidence="10">
    <location>
        <begin position="990"/>
        <end position="1001"/>
    </location>
</feature>
<keyword evidence="13" id="KW-1185">Reference proteome</keyword>
<feature type="repeat" description="WD" evidence="9">
    <location>
        <begin position="601"/>
        <end position="642"/>
    </location>
</feature>
<dbReference type="PANTHER" id="PTHR15271">
    <property type="entry name" value="CHROMATIN ASSEMBLY FACTOR 1 SUBUNIT B"/>
    <property type="match status" value="1"/>
</dbReference>
<evidence type="ECO:0000313" key="13">
    <source>
        <dbReference type="Proteomes" id="UP000887458"/>
    </source>
</evidence>
<dbReference type="InterPro" id="IPR055410">
    <property type="entry name" value="Beta-prop_CAF1B_HIR1"/>
</dbReference>
<keyword evidence="5" id="KW-0227">DNA damage</keyword>
<name>A0ABQ8J1J9_DERPT</name>
<dbReference type="InterPro" id="IPR019775">
    <property type="entry name" value="WD40_repeat_CS"/>
</dbReference>
<reference evidence="12 13" key="2">
    <citation type="journal article" date="2022" name="Mol. Biol. Evol.">
        <title>Comparative Genomics Reveals Insights into the Divergent Evolution of Astigmatic Mites and Household Pest Adaptations.</title>
        <authorList>
            <person name="Xiong Q."/>
            <person name="Wan A.T."/>
            <person name="Liu X."/>
            <person name="Fung C.S."/>
            <person name="Xiao X."/>
            <person name="Malainual N."/>
            <person name="Hou J."/>
            <person name="Wang L."/>
            <person name="Wang M."/>
            <person name="Yang K.Y."/>
            <person name="Cui Y."/>
            <person name="Leung E.L."/>
            <person name="Nong W."/>
            <person name="Shin S.K."/>
            <person name="Au S.W."/>
            <person name="Jeong K.Y."/>
            <person name="Chew F.T."/>
            <person name="Hui J.H."/>
            <person name="Leung T.F."/>
            <person name="Tungtrongchitr A."/>
            <person name="Zhong N."/>
            <person name="Liu Z."/>
            <person name="Tsui S.K."/>
        </authorList>
    </citation>
    <scope>NUCLEOTIDE SEQUENCE [LARGE SCALE GENOMIC DNA]</scope>
    <source>
        <strain evidence="12">Derp</strain>
    </source>
</reference>
<keyword evidence="8" id="KW-0539">Nucleus</keyword>
<dbReference type="Gene3D" id="2.60.40.10">
    <property type="entry name" value="Immunoglobulins"/>
    <property type="match status" value="1"/>
</dbReference>
<dbReference type="InterPro" id="IPR036322">
    <property type="entry name" value="WD40_repeat_dom_sf"/>
</dbReference>
<keyword evidence="7" id="KW-0234">DNA repair</keyword>
<evidence type="ECO:0000256" key="3">
    <source>
        <dbReference type="ARBA" id="ARBA00022574"/>
    </source>
</evidence>
<dbReference type="SUPFAM" id="SSF50978">
    <property type="entry name" value="WD40 repeat-like"/>
    <property type="match status" value="1"/>
</dbReference>
<dbReference type="Proteomes" id="UP000887458">
    <property type="component" value="Unassembled WGS sequence"/>
</dbReference>
<dbReference type="EMBL" id="NJHN03000092">
    <property type="protein sequence ID" value="KAH9416434.1"/>
    <property type="molecule type" value="Genomic_DNA"/>
</dbReference>
<comment type="caution">
    <text evidence="12">The sequence shown here is derived from an EMBL/GenBank/DDBJ whole genome shotgun (WGS) entry which is preliminary data.</text>
</comment>
<feature type="compositionally biased region" description="Polar residues" evidence="10">
    <location>
        <begin position="905"/>
        <end position="942"/>
    </location>
</feature>
<dbReference type="PROSITE" id="PS50294">
    <property type="entry name" value="WD_REPEATS_REGION"/>
    <property type="match status" value="2"/>
</dbReference>
<organism evidence="12 13">
    <name type="scientific">Dermatophagoides pteronyssinus</name>
    <name type="common">European house dust mite</name>
    <dbReference type="NCBI Taxonomy" id="6956"/>
    <lineage>
        <taxon>Eukaryota</taxon>
        <taxon>Metazoa</taxon>
        <taxon>Ecdysozoa</taxon>
        <taxon>Arthropoda</taxon>
        <taxon>Chelicerata</taxon>
        <taxon>Arachnida</taxon>
        <taxon>Acari</taxon>
        <taxon>Acariformes</taxon>
        <taxon>Sarcoptiformes</taxon>
        <taxon>Astigmata</taxon>
        <taxon>Psoroptidia</taxon>
        <taxon>Analgoidea</taxon>
        <taxon>Pyroglyphidae</taxon>
        <taxon>Dermatophagoidinae</taxon>
        <taxon>Dermatophagoides</taxon>
    </lineage>
</organism>
<sequence length="1001" mass="114348">MSSLPSKNHQTQSKLMASIKQYHFSSSISSIFQRSSSISSLIDLIVKTIFILSLFITDGKSIHINRFEVPEAVERGHSATLYCDYQLESHEELYAIKFYKNNIEFFRYVPKELTPKQSYKLLGIYVNNSDGLYICEISTEGPIFSTVRSEQLMKIYVLPEKNVQILGIMDQYNYGENISLVCKAGKSWPPVRLEWFINNLPIDNRYVINMTNERSTSTLVTSRIGLNLVAKPKYFHMGILEIKCTATLTIVYEYDAIEHLVTGSLVKNKNKREWSLQPNVRQPVITGMKKNFRLDEILNLNCTTTMQNAQLRWFINQIPANESDLIRYDQHHHRQHYDTYQSLTILGLWLRMNKHLLQMSELQLRCVSYFFKQISQLNSTLKIRTFNHNNGGGNGELWGLDSTSSSSSTLSSDLLQANRCWTTLLAHIYIPQISWHDRQPILSVDIQNRLHSEKNSTKFYRLATGATNNNTKPIDSIECLAELTQHQRSVNVVRFSPNLDDNLLASGDDDSLIFIWKYFPDEENSLSSNDCQSNCAAVDNLFESESISIEIWKTHKILRGHNQDVSDLCWSRDGQFLVSGSVDNNVFVWDIQRGTKMHRVVKEHNSYVQGVTWDPLNKYIASLSADRQLIVFNSKNGKTLHKIYKINFDNNNNNNDQQQQQIGDNNNENKSSSSSKLFYDQTMMSFFRRLTFSPGGELLFAPSGILEFGNDRFENCVHVFERKSLNRPSFYLSTGKFSVAVKCCPVVFELRPDEPTNVFNIPYRIVFAVATEDSVLFYDSQQAIPFGHVSNLHYLRLTDLSWSSDGRILILTSTDGFSSFVVFDEFEELGKPYQGKLMDFESEFASDPSIKTPNKINPAVNNVSPNSSSMKTKSPNQHCKIKSPLNKPKYSTPITEFFRKSSPLSAKVGNNQSKNRSLLSQTSLSFESPKQQQSTNNDNNNKPGRRVQLITLQTKPKPPISEALSSVNVDDHPPSQIQLVTGTKRKQSEDSSQNKQNNIDN</sequence>
<feature type="region of interest" description="Disordered" evidence="10">
    <location>
        <begin position="650"/>
        <end position="673"/>
    </location>
</feature>
<evidence type="ECO:0000259" key="11">
    <source>
        <dbReference type="Pfam" id="PF24105"/>
    </source>
</evidence>
<dbReference type="SMART" id="SM00320">
    <property type="entry name" value="WD40"/>
    <property type="match status" value="4"/>
</dbReference>
<keyword evidence="3 9" id="KW-0853">WD repeat</keyword>
<dbReference type="InterPro" id="IPR045145">
    <property type="entry name" value="PTHR15271"/>
</dbReference>
<comment type="subcellular location">
    <subcellularLocation>
        <location evidence="1">Nucleus</location>
    </subcellularLocation>
</comment>
<protein>
    <submittedName>
        <fullName evidence="12">Chromatin assembly factor 1 subunit B</fullName>
    </submittedName>
</protein>
<evidence type="ECO:0000256" key="9">
    <source>
        <dbReference type="PROSITE-ProRule" id="PRU00221"/>
    </source>
</evidence>
<comment type="similarity">
    <text evidence="2">Belongs to the WD repeat HIR1 family.</text>
</comment>
<dbReference type="PROSITE" id="PS50082">
    <property type="entry name" value="WD_REPEATS_2"/>
    <property type="match status" value="3"/>
</dbReference>
<evidence type="ECO:0000256" key="7">
    <source>
        <dbReference type="ARBA" id="ARBA00023204"/>
    </source>
</evidence>
<proteinExistence type="inferred from homology"/>
<dbReference type="Pfam" id="PF24105">
    <property type="entry name" value="Beta-prop_CAF1B_HIR1"/>
    <property type="match status" value="1"/>
</dbReference>
<keyword evidence="4" id="KW-0677">Repeat</keyword>
<gene>
    <name evidence="12" type="primary">CHAF1B_1</name>
    <name evidence="12" type="ORF">DERP_012862</name>
</gene>
<feature type="region of interest" description="Disordered" evidence="10">
    <location>
        <begin position="848"/>
        <end position="887"/>
    </location>
</feature>
<evidence type="ECO:0000313" key="12">
    <source>
        <dbReference type="EMBL" id="KAH9416434.1"/>
    </source>
</evidence>
<feature type="repeat" description="WD" evidence="9">
    <location>
        <begin position="483"/>
        <end position="517"/>
    </location>
</feature>
<evidence type="ECO:0000256" key="6">
    <source>
        <dbReference type="ARBA" id="ARBA00022853"/>
    </source>
</evidence>
<feature type="domain" description="CAF1B/HIR1 beta-propeller" evidence="11">
    <location>
        <begin position="428"/>
        <end position="826"/>
    </location>
</feature>
<dbReference type="Gene3D" id="2.130.10.10">
    <property type="entry name" value="YVTN repeat-like/Quinoprotein amine dehydrogenase"/>
    <property type="match status" value="1"/>
</dbReference>
<evidence type="ECO:0000256" key="8">
    <source>
        <dbReference type="ARBA" id="ARBA00023242"/>
    </source>
</evidence>
<accession>A0ABQ8J1J9</accession>
<feature type="region of interest" description="Disordered" evidence="10">
    <location>
        <begin position="905"/>
        <end position="1001"/>
    </location>
</feature>
<evidence type="ECO:0000256" key="1">
    <source>
        <dbReference type="ARBA" id="ARBA00004123"/>
    </source>
</evidence>
<feature type="compositionally biased region" description="Low complexity" evidence="10">
    <location>
        <begin position="857"/>
        <end position="869"/>
    </location>
</feature>
<reference evidence="12 13" key="1">
    <citation type="journal article" date="2018" name="J. Allergy Clin. Immunol.">
        <title>High-quality assembly of Dermatophagoides pteronyssinus genome and transcriptome reveals a wide range of novel allergens.</title>
        <authorList>
            <person name="Liu X.Y."/>
            <person name="Yang K.Y."/>
            <person name="Wang M.Q."/>
            <person name="Kwok J.S."/>
            <person name="Zeng X."/>
            <person name="Yang Z."/>
            <person name="Xiao X.J."/>
            <person name="Lau C.P."/>
            <person name="Li Y."/>
            <person name="Huang Z.M."/>
            <person name="Ba J.G."/>
            <person name="Yim A.K."/>
            <person name="Ouyang C.Y."/>
            <person name="Ngai S.M."/>
            <person name="Chan T.F."/>
            <person name="Leung E.L."/>
            <person name="Liu L."/>
            <person name="Liu Z.G."/>
            <person name="Tsui S.K."/>
        </authorList>
    </citation>
    <scope>NUCLEOTIDE SEQUENCE [LARGE SCALE GENOMIC DNA]</scope>
    <source>
        <tissue evidence="12">Whole mite body</tissue>
    </source>
</reference>
<dbReference type="PANTHER" id="PTHR15271:SF4">
    <property type="entry name" value="CHROMATIN ASSEMBLY FACTOR 1 SUBUNIT B"/>
    <property type="match status" value="1"/>
</dbReference>
<evidence type="ECO:0000256" key="10">
    <source>
        <dbReference type="SAM" id="MobiDB-lite"/>
    </source>
</evidence>
<dbReference type="InterPro" id="IPR015943">
    <property type="entry name" value="WD40/YVTN_repeat-like_dom_sf"/>
</dbReference>
<dbReference type="InterPro" id="IPR036179">
    <property type="entry name" value="Ig-like_dom_sf"/>
</dbReference>
<dbReference type="PROSITE" id="PS00678">
    <property type="entry name" value="WD_REPEATS_1"/>
    <property type="match status" value="1"/>
</dbReference>
<keyword evidence="6" id="KW-0156">Chromatin regulator</keyword>
<evidence type="ECO:0000256" key="5">
    <source>
        <dbReference type="ARBA" id="ARBA00022763"/>
    </source>
</evidence>
<evidence type="ECO:0000256" key="4">
    <source>
        <dbReference type="ARBA" id="ARBA00022737"/>
    </source>
</evidence>
<dbReference type="InterPro" id="IPR001680">
    <property type="entry name" value="WD40_rpt"/>
</dbReference>
<dbReference type="SUPFAM" id="SSF48726">
    <property type="entry name" value="Immunoglobulin"/>
    <property type="match status" value="1"/>
</dbReference>
<feature type="repeat" description="WD" evidence="9">
    <location>
        <begin position="558"/>
        <end position="599"/>
    </location>
</feature>
<dbReference type="InterPro" id="IPR013783">
    <property type="entry name" value="Ig-like_fold"/>
</dbReference>
<evidence type="ECO:0000256" key="2">
    <source>
        <dbReference type="ARBA" id="ARBA00007306"/>
    </source>
</evidence>